<gene>
    <name evidence="2" type="ORF">GCM10010358_71380</name>
</gene>
<evidence type="ECO:0000313" key="2">
    <source>
        <dbReference type="EMBL" id="GGY08024.1"/>
    </source>
</evidence>
<comment type="caution">
    <text evidence="2">The sequence shown here is derived from an EMBL/GenBank/DDBJ whole genome shotgun (WGS) entry which is preliminary data.</text>
</comment>
<keyword evidence="1" id="KW-1133">Transmembrane helix</keyword>
<dbReference type="EMBL" id="BMVU01000065">
    <property type="protein sequence ID" value="GGY08024.1"/>
    <property type="molecule type" value="Genomic_DNA"/>
</dbReference>
<keyword evidence="1" id="KW-0472">Membrane</keyword>
<proteinExistence type="predicted"/>
<dbReference type="AlphaFoldDB" id="A0A918U8M4"/>
<evidence type="ECO:0000256" key="1">
    <source>
        <dbReference type="SAM" id="Phobius"/>
    </source>
</evidence>
<accession>A0A918U8M4</accession>
<dbReference type="Pfam" id="PF14108">
    <property type="entry name" value="ABA4-like"/>
    <property type="match status" value="1"/>
</dbReference>
<evidence type="ECO:0000313" key="3">
    <source>
        <dbReference type="Proteomes" id="UP000619244"/>
    </source>
</evidence>
<protein>
    <submittedName>
        <fullName evidence="2">Uncharacterized protein</fullName>
    </submittedName>
</protein>
<keyword evidence="1" id="KW-0812">Transmembrane</keyword>
<dbReference type="Proteomes" id="UP000619244">
    <property type="component" value="Unassembled WGS sequence"/>
</dbReference>
<organism evidence="2 3">
    <name type="scientific">Streptomyces minutiscleroticus</name>
    <dbReference type="NCBI Taxonomy" id="68238"/>
    <lineage>
        <taxon>Bacteria</taxon>
        <taxon>Bacillati</taxon>
        <taxon>Actinomycetota</taxon>
        <taxon>Actinomycetes</taxon>
        <taxon>Kitasatosporales</taxon>
        <taxon>Streptomycetaceae</taxon>
        <taxon>Streptomyces</taxon>
    </lineage>
</organism>
<dbReference type="InterPro" id="IPR025461">
    <property type="entry name" value="ABA4-like"/>
</dbReference>
<feature type="transmembrane region" description="Helical" evidence="1">
    <location>
        <begin position="68"/>
        <end position="94"/>
    </location>
</feature>
<name>A0A918U8M4_9ACTN</name>
<keyword evidence="3" id="KW-1185">Reference proteome</keyword>
<reference evidence="2" key="2">
    <citation type="submission" date="2020-09" db="EMBL/GenBank/DDBJ databases">
        <authorList>
            <person name="Sun Q."/>
            <person name="Ohkuma M."/>
        </authorList>
    </citation>
    <scope>NUCLEOTIDE SEQUENCE</scope>
    <source>
        <strain evidence="2">JCM 4790</strain>
    </source>
</reference>
<sequence length="117" mass="12625">MLPVLPVHLGLALPVFPELRTAVKDPDLDAFRELTVLPDGAGAIWAQAIARDLLIGQWMYRKARRLRISALLMGPLLVLTVLLSPAGLLVFLALRAVRSRRSGHDGFATAGHAPSSV</sequence>
<reference evidence="2" key="1">
    <citation type="journal article" date="2014" name="Int. J. Syst. Evol. Microbiol.">
        <title>Complete genome sequence of Corynebacterium casei LMG S-19264T (=DSM 44701T), isolated from a smear-ripened cheese.</title>
        <authorList>
            <consortium name="US DOE Joint Genome Institute (JGI-PGF)"/>
            <person name="Walter F."/>
            <person name="Albersmeier A."/>
            <person name="Kalinowski J."/>
            <person name="Ruckert C."/>
        </authorList>
    </citation>
    <scope>NUCLEOTIDE SEQUENCE</scope>
    <source>
        <strain evidence="2">JCM 4790</strain>
    </source>
</reference>